<dbReference type="RefSeq" id="WP_200235132.1">
    <property type="nucleotide sequence ID" value="NZ_NRRV01000011.1"/>
</dbReference>
<dbReference type="Proteomes" id="UP000748752">
    <property type="component" value="Unassembled WGS sequence"/>
</dbReference>
<evidence type="ECO:0008006" key="3">
    <source>
        <dbReference type="Google" id="ProtNLM"/>
    </source>
</evidence>
<name>A0ABS1CEM2_9GAMM</name>
<keyword evidence="2" id="KW-1185">Reference proteome</keyword>
<reference evidence="1 2" key="1">
    <citation type="journal article" date="2020" name="Microorganisms">
        <title>Osmotic Adaptation and Compatible Solute Biosynthesis of Phototrophic Bacteria as Revealed from Genome Analyses.</title>
        <authorList>
            <person name="Imhoff J.F."/>
            <person name="Rahn T."/>
            <person name="Kunzel S."/>
            <person name="Keller A."/>
            <person name="Neulinger S.C."/>
        </authorList>
    </citation>
    <scope>NUCLEOTIDE SEQUENCE [LARGE SCALE GENOMIC DNA]</scope>
    <source>
        <strain evidence="1 2">DSM 6210</strain>
    </source>
</reference>
<organism evidence="1 2">
    <name type="scientific">Thiohalocapsa halophila</name>
    <dbReference type="NCBI Taxonomy" id="69359"/>
    <lineage>
        <taxon>Bacteria</taxon>
        <taxon>Pseudomonadati</taxon>
        <taxon>Pseudomonadota</taxon>
        <taxon>Gammaproteobacteria</taxon>
        <taxon>Chromatiales</taxon>
        <taxon>Chromatiaceae</taxon>
        <taxon>Thiohalocapsa</taxon>
    </lineage>
</organism>
<protein>
    <recommendedName>
        <fullName evidence="3">DUF3775 domain-containing protein</fullName>
    </recommendedName>
</protein>
<sequence>MHIRQETLCGLIALAREFQAKEEVCIPQEGESSSEDWALQMLADHGSDYNVGEFRSIVHDLSERQRAELVALMWVGRGDYGADEWEQAVDDAVGDYSIRAAEYVLAHPMVSDHLEEGMIALEIPCE</sequence>
<dbReference type="InterPro" id="IPR022254">
    <property type="entry name" value="DUF3775"/>
</dbReference>
<dbReference type="EMBL" id="NRRV01000011">
    <property type="protein sequence ID" value="MBK1630361.1"/>
    <property type="molecule type" value="Genomic_DNA"/>
</dbReference>
<accession>A0ABS1CEM2</accession>
<comment type="caution">
    <text evidence="1">The sequence shown here is derived from an EMBL/GenBank/DDBJ whole genome shotgun (WGS) entry which is preliminary data.</text>
</comment>
<evidence type="ECO:0000313" key="1">
    <source>
        <dbReference type="EMBL" id="MBK1630361.1"/>
    </source>
</evidence>
<evidence type="ECO:0000313" key="2">
    <source>
        <dbReference type="Proteomes" id="UP000748752"/>
    </source>
</evidence>
<dbReference type="Pfam" id="PF12616">
    <property type="entry name" value="DUF3775"/>
    <property type="match status" value="1"/>
</dbReference>
<proteinExistence type="predicted"/>
<gene>
    <name evidence="1" type="ORF">CKO31_06290</name>
</gene>